<dbReference type="GO" id="GO:0007165">
    <property type="term" value="P:signal transduction"/>
    <property type="evidence" value="ECO:0007669"/>
    <property type="project" value="UniProtKB-KW"/>
</dbReference>
<dbReference type="SMART" id="SM00304">
    <property type="entry name" value="HAMP"/>
    <property type="match status" value="2"/>
</dbReference>
<reference evidence="6" key="1">
    <citation type="submission" date="2019-10" db="EMBL/GenBank/DDBJ databases">
        <title>Metagenomic sequencing of thiosulfate-disproportionating enrichment culture.</title>
        <authorList>
            <person name="Umezawa K."/>
            <person name="Kojima H."/>
            <person name="Fukui M."/>
        </authorList>
    </citation>
    <scope>NUCLEOTIDE SEQUENCE</scope>
    <source>
        <strain evidence="6">45J</strain>
    </source>
</reference>
<comment type="caution">
    <text evidence="6">The sequence shown here is derived from an EMBL/GenBank/DDBJ whole genome shotgun (WGS) entry which is preliminary data.</text>
</comment>
<evidence type="ECO:0000259" key="5">
    <source>
        <dbReference type="PROSITE" id="PS50885"/>
    </source>
</evidence>
<evidence type="ECO:0000313" key="6">
    <source>
        <dbReference type="EMBL" id="GER93245.1"/>
    </source>
</evidence>
<dbReference type="InterPro" id="IPR003660">
    <property type="entry name" value="HAMP_dom"/>
</dbReference>
<dbReference type="InterPro" id="IPR004089">
    <property type="entry name" value="MCPsignal_dom"/>
</dbReference>
<organism evidence="6">
    <name type="scientific">hot springs metagenome</name>
    <dbReference type="NCBI Taxonomy" id="433727"/>
    <lineage>
        <taxon>unclassified sequences</taxon>
        <taxon>metagenomes</taxon>
        <taxon>ecological metagenomes</taxon>
    </lineage>
</organism>
<dbReference type="PROSITE" id="PS50885">
    <property type="entry name" value="HAMP"/>
    <property type="match status" value="1"/>
</dbReference>
<feature type="transmembrane region" description="Helical" evidence="3">
    <location>
        <begin position="16"/>
        <end position="37"/>
    </location>
</feature>
<keyword evidence="3" id="KW-0472">Membrane</keyword>
<dbReference type="Pfam" id="PF00672">
    <property type="entry name" value="HAMP"/>
    <property type="match status" value="1"/>
</dbReference>
<feature type="domain" description="HAMP" evidence="5">
    <location>
        <begin position="211"/>
        <end position="263"/>
    </location>
</feature>
<dbReference type="AlphaFoldDB" id="A0A5J4KZ52"/>
<dbReference type="EMBL" id="BLAB01000001">
    <property type="protein sequence ID" value="GER93245.1"/>
    <property type="molecule type" value="Genomic_DNA"/>
</dbReference>
<dbReference type="PANTHER" id="PTHR32089:SF112">
    <property type="entry name" value="LYSOZYME-LIKE PROTEIN-RELATED"/>
    <property type="match status" value="1"/>
</dbReference>
<sequence>MGILEKIKSMSIKWKLLIPVIGIMVGIGVANTLWMGMKVSEISSEQSKRDLINLSETVFGVMTGYMTTGTMSTHKKPFLEHMNKMLPVRMIWGEILDKQYGKKTPEEYAKDDLEREVFKTGKPVFKLEKIKGETYLRGVFPYINVRDYMGTNCLMCHSEGTKEGDVLGALSISVSLKKTEDAVAKTRILIAIITLLLSAVSIGIIYFVLGISLAKPLKGVLNVVESAAQKDFREKLPIIFLDEMGRLSESINKMSGELAGAMKNVARAASDLTKHATVLKEAIEETVDGTNKQAQQAAQIATAAEEMSQTVTEIARNSASASDSAKDAISVAHKGKDVVVQSVEKINSAGNATQELASMIERLNSRVTEIGEIVSVISDIADQTNLLALNAAIEAARAGEQGRGFAVVADEVRKLAERTMKATTEISEKIKAVQVDSDQTAHSMDRALSHVTEGVAFMETASESLGHIVNSVQKTADEIAQIAASVEEQSAASEEIARNIEDISHIAKKTQESTEHLKRIFDELNTLSQRLKMTIDEFKFE</sequence>
<keyword evidence="3" id="KW-0812">Transmembrane</keyword>
<proteinExistence type="inferred from homology"/>
<dbReference type="Pfam" id="PF00015">
    <property type="entry name" value="MCPsignal"/>
    <property type="match status" value="1"/>
</dbReference>
<evidence type="ECO:0000259" key="4">
    <source>
        <dbReference type="PROSITE" id="PS50111"/>
    </source>
</evidence>
<dbReference type="CDD" id="cd11386">
    <property type="entry name" value="MCP_signal"/>
    <property type="match status" value="1"/>
</dbReference>
<keyword evidence="1" id="KW-0807">Transducer</keyword>
<feature type="transmembrane region" description="Helical" evidence="3">
    <location>
        <begin position="188"/>
        <end position="209"/>
    </location>
</feature>
<dbReference type="GO" id="GO:0016020">
    <property type="term" value="C:membrane"/>
    <property type="evidence" value="ECO:0007669"/>
    <property type="project" value="InterPro"/>
</dbReference>
<accession>A0A5J4KZ52</accession>
<keyword evidence="3" id="KW-1133">Transmembrane helix</keyword>
<name>A0A5J4KZ52_9ZZZZ</name>
<dbReference type="Gene3D" id="1.10.287.950">
    <property type="entry name" value="Methyl-accepting chemotaxis protein"/>
    <property type="match status" value="1"/>
</dbReference>
<gene>
    <name evidence="6" type="ORF">A45J_0981</name>
</gene>
<dbReference type="CDD" id="cd06225">
    <property type="entry name" value="HAMP"/>
    <property type="match status" value="1"/>
</dbReference>
<dbReference type="Gene3D" id="3.30.450.290">
    <property type="match status" value="1"/>
</dbReference>
<evidence type="ECO:0000256" key="1">
    <source>
        <dbReference type="ARBA" id="ARBA00023224"/>
    </source>
</evidence>
<dbReference type="FunFam" id="1.10.287.950:FF:000001">
    <property type="entry name" value="Methyl-accepting chemotaxis sensory transducer"/>
    <property type="match status" value="1"/>
</dbReference>
<evidence type="ECO:0000256" key="3">
    <source>
        <dbReference type="SAM" id="Phobius"/>
    </source>
</evidence>
<feature type="domain" description="Methyl-accepting transducer" evidence="4">
    <location>
        <begin position="268"/>
        <end position="504"/>
    </location>
</feature>
<dbReference type="PROSITE" id="PS50111">
    <property type="entry name" value="CHEMOTAXIS_TRANSDUC_2"/>
    <property type="match status" value="1"/>
</dbReference>
<dbReference type="SUPFAM" id="SSF58104">
    <property type="entry name" value="Methyl-accepting chemotaxis protein (MCP) signaling domain"/>
    <property type="match status" value="1"/>
</dbReference>
<protein>
    <submittedName>
        <fullName evidence="6">Methyl-accepting chemotaxis protein</fullName>
    </submittedName>
</protein>
<dbReference type="PANTHER" id="PTHR32089">
    <property type="entry name" value="METHYL-ACCEPTING CHEMOTAXIS PROTEIN MCPB"/>
    <property type="match status" value="1"/>
</dbReference>
<evidence type="ECO:0000256" key="2">
    <source>
        <dbReference type="ARBA" id="ARBA00029447"/>
    </source>
</evidence>
<comment type="similarity">
    <text evidence="2">Belongs to the methyl-accepting chemotaxis (MCP) protein family.</text>
</comment>
<dbReference type="SMART" id="SM00283">
    <property type="entry name" value="MA"/>
    <property type="match status" value="1"/>
</dbReference>